<proteinExistence type="predicted"/>
<feature type="transmembrane region" description="Helical" evidence="1">
    <location>
        <begin position="12"/>
        <end position="35"/>
    </location>
</feature>
<name>A0A9E2NTA1_9LACO</name>
<dbReference type="AlphaFoldDB" id="A0A9E2NTA1"/>
<keyword evidence="1" id="KW-0472">Membrane</keyword>
<evidence type="ECO:0000313" key="2">
    <source>
        <dbReference type="EMBL" id="MBU3827972.1"/>
    </source>
</evidence>
<evidence type="ECO:0000256" key="1">
    <source>
        <dbReference type="SAM" id="Phobius"/>
    </source>
</evidence>
<dbReference type="Proteomes" id="UP000823844">
    <property type="component" value="Unassembled WGS sequence"/>
</dbReference>
<protein>
    <submittedName>
        <fullName evidence="2">Uncharacterized protein</fullName>
    </submittedName>
</protein>
<keyword evidence="1" id="KW-0812">Transmembrane</keyword>
<keyword evidence="1" id="KW-1133">Transmembrane helix</keyword>
<feature type="transmembrane region" description="Helical" evidence="1">
    <location>
        <begin position="47"/>
        <end position="72"/>
    </location>
</feature>
<gene>
    <name evidence="2" type="ORF">H9806_02290</name>
</gene>
<dbReference type="EMBL" id="JAHLFT010000030">
    <property type="protein sequence ID" value="MBU3827972.1"/>
    <property type="molecule type" value="Genomic_DNA"/>
</dbReference>
<accession>A0A9E2NTA1</accession>
<evidence type="ECO:0000313" key="3">
    <source>
        <dbReference type="Proteomes" id="UP000823844"/>
    </source>
</evidence>
<comment type="caution">
    <text evidence="2">The sequence shown here is derived from an EMBL/GenBank/DDBJ whole genome shotgun (WGS) entry which is preliminary data.</text>
</comment>
<reference evidence="2" key="1">
    <citation type="journal article" date="2021" name="PeerJ">
        <title>Extensive microbial diversity within the chicken gut microbiome revealed by metagenomics and culture.</title>
        <authorList>
            <person name="Gilroy R."/>
            <person name="Ravi A."/>
            <person name="Getino M."/>
            <person name="Pursley I."/>
            <person name="Horton D.L."/>
            <person name="Alikhan N.F."/>
            <person name="Baker D."/>
            <person name="Gharbi K."/>
            <person name="Hall N."/>
            <person name="Watson M."/>
            <person name="Adriaenssens E.M."/>
            <person name="Foster-Nyarko E."/>
            <person name="Jarju S."/>
            <person name="Secka A."/>
            <person name="Antonio M."/>
            <person name="Oren A."/>
            <person name="Chaudhuri R.R."/>
            <person name="La Ragione R."/>
            <person name="Hildebrand F."/>
            <person name="Pallen M.J."/>
        </authorList>
    </citation>
    <scope>NUCLEOTIDE SEQUENCE</scope>
    <source>
        <strain evidence="2">F6-686</strain>
    </source>
</reference>
<organism evidence="2 3">
    <name type="scientific">Candidatus Lactobacillus pullistercoris</name>
    <dbReference type="NCBI Taxonomy" id="2838636"/>
    <lineage>
        <taxon>Bacteria</taxon>
        <taxon>Bacillati</taxon>
        <taxon>Bacillota</taxon>
        <taxon>Bacilli</taxon>
        <taxon>Lactobacillales</taxon>
        <taxon>Lactobacillaceae</taxon>
        <taxon>Lactobacillus</taxon>
    </lineage>
</organism>
<reference evidence="2" key="2">
    <citation type="submission" date="2021-04" db="EMBL/GenBank/DDBJ databases">
        <authorList>
            <person name="Gilroy R."/>
        </authorList>
    </citation>
    <scope>NUCLEOTIDE SEQUENCE</scope>
    <source>
        <strain evidence="2">F6-686</strain>
    </source>
</reference>
<sequence>MKNNALTFIKYFLLSLLSAWIILAILVLINAGFNFNRLSNLFTSDNLPIVIGVFIFAGIFCGLSMGTLVFFITKNRRN</sequence>